<reference evidence="2" key="1">
    <citation type="journal article" date="2021" name="bioRxiv">
        <title>Whole Genome Assembly and Annotation of Northern Wild Rice, Zizania palustris L., Supports a Whole Genome Duplication in the Zizania Genus.</title>
        <authorList>
            <person name="Haas M."/>
            <person name="Kono T."/>
            <person name="Macchietto M."/>
            <person name="Millas R."/>
            <person name="McGilp L."/>
            <person name="Shao M."/>
            <person name="Duquette J."/>
            <person name="Hirsch C.N."/>
            <person name="Kimball J."/>
        </authorList>
    </citation>
    <scope>NUCLEOTIDE SEQUENCE</scope>
    <source>
        <tissue evidence="2">Fresh leaf tissue</tissue>
    </source>
</reference>
<gene>
    <name evidence="2" type="ORF">GUJ93_ZPchr0009g1937</name>
</gene>
<keyword evidence="3" id="KW-1185">Reference proteome</keyword>
<name>A0A8J5RRJ2_ZIZPA</name>
<protein>
    <submittedName>
        <fullName evidence="2">Uncharacterized protein</fullName>
    </submittedName>
</protein>
<feature type="region of interest" description="Disordered" evidence="1">
    <location>
        <begin position="86"/>
        <end position="105"/>
    </location>
</feature>
<evidence type="ECO:0000256" key="1">
    <source>
        <dbReference type="SAM" id="MobiDB-lite"/>
    </source>
</evidence>
<comment type="caution">
    <text evidence="2">The sequence shown here is derived from an EMBL/GenBank/DDBJ whole genome shotgun (WGS) entry which is preliminary data.</text>
</comment>
<reference evidence="2" key="2">
    <citation type="submission" date="2021-02" db="EMBL/GenBank/DDBJ databases">
        <authorList>
            <person name="Kimball J.A."/>
            <person name="Haas M.W."/>
            <person name="Macchietto M."/>
            <person name="Kono T."/>
            <person name="Duquette J."/>
            <person name="Shao M."/>
        </authorList>
    </citation>
    <scope>NUCLEOTIDE SEQUENCE</scope>
    <source>
        <tissue evidence="2">Fresh leaf tissue</tissue>
    </source>
</reference>
<sequence>MERARGGGVRPPGTRGRAGGRRKLRRDGRSEAASGQRAELEPGGGGGEEMHWRQHEAAMTMARRCRGGGTGQAEAAVDRAVRWRWGGGASEGSGARKRFPLLGQK</sequence>
<accession>A0A8J5RRJ2</accession>
<feature type="compositionally biased region" description="Gly residues" evidence="1">
    <location>
        <begin position="1"/>
        <end position="10"/>
    </location>
</feature>
<evidence type="ECO:0000313" key="3">
    <source>
        <dbReference type="Proteomes" id="UP000729402"/>
    </source>
</evidence>
<dbReference type="EMBL" id="JAAALK010000289">
    <property type="protein sequence ID" value="KAG8049120.1"/>
    <property type="molecule type" value="Genomic_DNA"/>
</dbReference>
<evidence type="ECO:0000313" key="2">
    <source>
        <dbReference type="EMBL" id="KAG8049120.1"/>
    </source>
</evidence>
<feature type="region of interest" description="Disordered" evidence="1">
    <location>
        <begin position="1"/>
        <end position="55"/>
    </location>
</feature>
<dbReference type="AlphaFoldDB" id="A0A8J5RRJ2"/>
<proteinExistence type="predicted"/>
<dbReference type="Proteomes" id="UP000729402">
    <property type="component" value="Unassembled WGS sequence"/>
</dbReference>
<organism evidence="2 3">
    <name type="scientific">Zizania palustris</name>
    <name type="common">Northern wild rice</name>
    <dbReference type="NCBI Taxonomy" id="103762"/>
    <lineage>
        <taxon>Eukaryota</taxon>
        <taxon>Viridiplantae</taxon>
        <taxon>Streptophyta</taxon>
        <taxon>Embryophyta</taxon>
        <taxon>Tracheophyta</taxon>
        <taxon>Spermatophyta</taxon>
        <taxon>Magnoliopsida</taxon>
        <taxon>Liliopsida</taxon>
        <taxon>Poales</taxon>
        <taxon>Poaceae</taxon>
        <taxon>BOP clade</taxon>
        <taxon>Oryzoideae</taxon>
        <taxon>Oryzeae</taxon>
        <taxon>Zizaniinae</taxon>
        <taxon>Zizania</taxon>
    </lineage>
</organism>